<reference evidence="2 3" key="1">
    <citation type="submission" date="2015-02" db="EMBL/GenBank/DDBJ databases">
        <title>Draft genome sequences of ten Microbacterium spp. with emphasis on heavy metal contaminated environments.</title>
        <authorList>
            <person name="Corretto E."/>
        </authorList>
    </citation>
    <scope>NUCLEOTIDE SEQUENCE [LARGE SCALE GENOMIC DNA]</scope>
    <source>
        <strain evidence="2 3">DSM 18659</strain>
    </source>
</reference>
<feature type="compositionally biased region" description="Low complexity" evidence="1">
    <location>
        <begin position="12"/>
        <end position="24"/>
    </location>
</feature>
<evidence type="ECO:0000313" key="2">
    <source>
        <dbReference type="EMBL" id="KJL40881.1"/>
    </source>
</evidence>
<comment type="caution">
    <text evidence="2">The sequence shown here is derived from an EMBL/GenBank/DDBJ whole genome shotgun (WGS) entry which is preliminary data.</text>
</comment>
<accession>A0A0F0M2Y0</accession>
<protein>
    <submittedName>
        <fullName evidence="2">Uncharacterized protein</fullName>
    </submittedName>
</protein>
<organism evidence="2 3">
    <name type="scientific">Microbacterium ginsengisoli</name>
    <dbReference type="NCBI Taxonomy" id="400772"/>
    <lineage>
        <taxon>Bacteria</taxon>
        <taxon>Bacillati</taxon>
        <taxon>Actinomycetota</taxon>
        <taxon>Actinomycetes</taxon>
        <taxon>Micrococcales</taxon>
        <taxon>Microbacteriaceae</taxon>
        <taxon>Microbacterium</taxon>
    </lineage>
</organism>
<evidence type="ECO:0000313" key="3">
    <source>
        <dbReference type="Proteomes" id="UP000033451"/>
    </source>
</evidence>
<dbReference type="EMBL" id="JYIY01000052">
    <property type="protein sequence ID" value="KJL40881.1"/>
    <property type="molecule type" value="Genomic_DNA"/>
</dbReference>
<dbReference type="AlphaFoldDB" id="A0A0F0M2Y0"/>
<proteinExistence type="predicted"/>
<feature type="region of interest" description="Disordered" evidence="1">
    <location>
        <begin position="1"/>
        <end position="38"/>
    </location>
</feature>
<gene>
    <name evidence="2" type="ORF">RR49_00384</name>
</gene>
<dbReference type="Proteomes" id="UP000033451">
    <property type="component" value="Unassembled WGS sequence"/>
</dbReference>
<dbReference type="STRING" id="400772.RR49_00384"/>
<dbReference type="PATRIC" id="fig|400772.4.peg.415"/>
<dbReference type="Pfam" id="PF20373">
    <property type="entry name" value="DUF6668"/>
    <property type="match status" value="1"/>
</dbReference>
<evidence type="ECO:0000256" key="1">
    <source>
        <dbReference type="SAM" id="MobiDB-lite"/>
    </source>
</evidence>
<dbReference type="InterPro" id="IPR046609">
    <property type="entry name" value="DUF6668"/>
</dbReference>
<sequence>MNPWISRPTAPEPVSSVPISAPPAQATGPLVPQRGVPAPDRVDQLPVYDRPHEAPLWWLGTHGGAGESTLAALVPAWPAADHGWPRPPQGPARVVLVARTNARGLRAAQAAATQWAAGLVPHAEVVGLVLMADAPGRLPKPLRDLAQVVGGGVPRVWTVPWIDSLRLGESLTLTNVPRDARRLVDELSALLTPGAASTANRKELR</sequence>
<keyword evidence="3" id="KW-1185">Reference proteome</keyword>
<name>A0A0F0M2Y0_9MICO</name>